<organism evidence="5 6">
    <name type="scientific">Eisenbergiella tayi</name>
    <dbReference type="NCBI Taxonomy" id="1432052"/>
    <lineage>
        <taxon>Bacteria</taxon>
        <taxon>Bacillati</taxon>
        <taxon>Bacillota</taxon>
        <taxon>Clostridia</taxon>
        <taxon>Lachnospirales</taxon>
        <taxon>Lachnospiraceae</taxon>
        <taxon>Eisenbergiella</taxon>
    </lineage>
</organism>
<dbReference type="Pfam" id="PF00392">
    <property type="entry name" value="GntR"/>
    <property type="match status" value="1"/>
</dbReference>
<keyword evidence="3" id="KW-0804">Transcription</keyword>
<evidence type="ECO:0000256" key="1">
    <source>
        <dbReference type="ARBA" id="ARBA00023015"/>
    </source>
</evidence>
<proteinExistence type="predicted"/>
<dbReference type="GO" id="GO:0003677">
    <property type="term" value="F:DNA binding"/>
    <property type="evidence" value="ECO:0007669"/>
    <property type="project" value="UniProtKB-KW"/>
</dbReference>
<name>A0A1E3APK8_9FIRM</name>
<sequence length="213" mass="24878">MPNNTLLVENAYNYILDQILNGTIKPGDRIREDIIAEQLETSRTPVREAVNQLCQNGFIHNVKRKGLYCVQISREELVDLLELRQVLEDYCYCKCADKATKEDIDRLNGYIDSFLALPQEEQLANHEKYDIQFHLMTAEMTGSQRLIKYINEIETCLLIVRKNLKNSGRKAEVVELSWLLHRNIVKAMEAKDKELLMELNREHIKLMKDTQLI</sequence>
<dbReference type="Proteomes" id="UP000095003">
    <property type="component" value="Unassembled WGS sequence"/>
</dbReference>
<dbReference type="PROSITE" id="PS50949">
    <property type="entry name" value="HTH_GNTR"/>
    <property type="match status" value="1"/>
</dbReference>
<gene>
    <name evidence="5" type="primary">lutR</name>
    <name evidence="5" type="ORF">BEH84_03059</name>
</gene>
<dbReference type="Gene3D" id="1.10.10.10">
    <property type="entry name" value="Winged helix-like DNA-binding domain superfamily/Winged helix DNA-binding domain"/>
    <property type="match status" value="1"/>
</dbReference>
<dbReference type="EMBL" id="MCGI01000003">
    <property type="protein sequence ID" value="ODM10630.1"/>
    <property type="molecule type" value="Genomic_DNA"/>
</dbReference>
<dbReference type="SMART" id="SM00895">
    <property type="entry name" value="FCD"/>
    <property type="match status" value="1"/>
</dbReference>
<dbReference type="SUPFAM" id="SSF46785">
    <property type="entry name" value="Winged helix' DNA-binding domain"/>
    <property type="match status" value="1"/>
</dbReference>
<dbReference type="InterPro" id="IPR011711">
    <property type="entry name" value="GntR_C"/>
</dbReference>
<dbReference type="GeneID" id="93303229"/>
<evidence type="ECO:0000256" key="2">
    <source>
        <dbReference type="ARBA" id="ARBA00023125"/>
    </source>
</evidence>
<dbReference type="InterPro" id="IPR008920">
    <property type="entry name" value="TF_FadR/GntR_C"/>
</dbReference>
<reference evidence="5 6" key="1">
    <citation type="submission" date="2016-07" db="EMBL/GenBank/DDBJ databases">
        <title>Characterization of isolates of Eisenbergiella tayi derived from blood cultures, using whole genome sequencing.</title>
        <authorList>
            <person name="Burdz T."/>
            <person name="Wiebe D."/>
            <person name="Huynh C."/>
            <person name="Bernard K."/>
        </authorList>
    </citation>
    <scope>NUCLEOTIDE SEQUENCE [LARGE SCALE GENOMIC DNA]</scope>
    <source>
        <strain evidence="5 6">NML 120489</strain>
    </source>
</reference>
<dbReference type="RefSeq" id="WP_069157496.1">
    <property type="nucleotide sequence ID" value="NZ_DBFYTC010000181.1"/>
</dbReference>
<dbReference type="PATRIC" id="fig|1432052.3.peg.3385"/>
<dbReference type="GO" id="GO:0003700">
    <property type="term" value="F:DNA-binding transcription factor activity"/>
    <property type="evidence" value="ECO:0007669"/>
    <property type="project" value="InterPro"/>
</dbReference>
<feature type="domain" description="HTH gntR-type" evidence="4">
    <location>
        <begin position="5"/>
        <end position="72"/>
    </location>
</feature>
<keyword evidence="2" id="KW-0238">DNA-binding</keyword>
<dbReference type="SUPFAM" id="SSF48008">
    <property type="entry name" value="GntR ligand-binding domain-like"/>
    <property type="match status" value="1"/>
</dbReference>
<protein>
    <submittedName>
        <fullName evidence="5">HTH-type transcriptional regulator LutR</fullName>
    </submittedName>
</protein>
<dbReference type="PANTHER" id="PTHR43537:SF5">
    <property type="entry name" value="UXU OPERON TRANSCRIPTIONAL REGULATOR"/>
    <property type="match status" value="1"/>
</dbReference>
<dbReference type="Pfam" id="PF07729">
    <property type="entry name" value="FCD"/>
    <property type="match status" value="1"/>
</dbReference>
<dbReference type="CDD" id="cd07377">
    <property type="entry name" value="WHTH_GntR"/>
    <property type="match status" value="1"/>
</dbReference>
<accession>A0A1E3APK8</accession>
<keyword evidence="1" id="KW-0805">Transcription regulation</keyword>
<evidence type="ECO:0000259" key="4">
    <source>
        <dbReference type="PROSITE" id="PS50949"/>
    </source>
</evidence>
<dbReference type="InterPro" id="IPR036388">
    <property type="entry name" value="WH-like_DNA-bd_sf"/>
</dbReference>
<dbReference type="PANTHER" id="PTHR43537">
    <property type="entry name" value="TRANSCRIPTIONAL REGULATOR, GNTR FAMILY"/>
    <property type="match status" value="1"/>
</dbReference>
<dbReference type="InterPro" id="IPR036390">
    <property type="entry name" value="WH_DNA-bd_sf"/>
</dbReference>
<evidence type="ECO:0000313" key="5">
    <source>
        <dbReference type="EMBL" id="ODM10630.1"/>
    </source>
</evidence>
<evidence type="ECO:0000313" key="6">
    <source>
        <dbReference type="Proteomes" id="UP000095003"/>
    </source>
</evidence>
<dbReference type="InterPro" id="IPR000524">
    <property type="entry name" value="Tscrpt_reg_HTH_GntR"/>
</dbReference>
<evidence type="ECO:0000256" key="3">
    <source>
        <dbReference type="ARBA" id="ARBA00023163"/>
    </source>
</evidence>
<dbReference type="Gene3D" id="1.20.120.530">
    <property type="entry name" value="GntR ligand-binding domain-like"/>
    <property type="match status" value="1"/>
</dbReference>
<dbReference type="AlphaFoldDB" id="A0A1E3APK8"/>
<comment type="caution">
    <text evidence="5">The sequence shown here is derived from an EMBL/GenBank/DDBJ whole genome shotgun (WGS) entry which is preliminary data.</text>
</comment>
<dbReference type="SMART" id="SM00345">
    <property type="entry name" value="HTH_GNTR"/>
    <property type="match status" value="1"/>
</dbReference>